<organism evidence="1 2">
    <name type="scientific">Flavobacterium psychrolimnae</name>
    <dbReference type="NCBI Taxonomy" id="249351"/>
    <lineage>
        <taxon>Bacteria</taxon>
        <taxon>Pseudomonadati</taxon>
        <taxon>Bacteroidota</taxon>
        <taxon>Flavobacteriia</taxon>
        <taxon>Flavobacteriales</taxon>
        <taxon>Flavobacteriaceae</taxon>
        <taxon>Flavobacterium</taxon>
    </lineage>
</organism>
<evidence type="ECO:0000313" key="1">
    <source>
        <dbReference type="EMBL" id="RBN49376.1"/>
    </source>
</evidence>
<dbReference type="OrthoDB" id="790322at2"/>
<accession>A0A366AXB0</accession>
<sequence length="191" mass="21941">MEEGETQKTHLITKAINGDVIVILEKHQAGLTIQQVKHYLNSFAFSVDSDVPVRFDFEAIAKDNFLEEIESMSRIISADVYVDKQLLGSEVLDFSERTNTVKHEVIISVKAKNKDNIFDFTRDVYAKLNGGHNEIQRLRVVGRNTDNNVVKINTDFIERQEYVKPRRNEVTGEISTEDLFEEMETVLSNFN</sequence>
<dbReference type="RefSeq" id="WP_113636838.1">
    <property type="nucleotide sequence ID" value="NZ_QNUX01000013.1"/>
</dbReference>
<name>A0A366AXB0_9FLAO</name>
<dbReference type="AlphaFoldDB" id="A0A366AXB0"/>
<dbReference type="Proteomes" id="UP000253676">
    <property type="component" value="Unassembled WGS sequence"/>
</dbReference>
<protein>
    <submittedName>
        <fullName evidence="1">Uncharacterized protein</fullName>
    </submittedName>
</protein>
<evidence type="ECO:0000313" key="2">
    <source>
        <dbReference type="Proteomes" id="UP000253676"/>
    </source>
</evidence>
<comment type="caution">
    <text evidence="1">The sequence shown here is derived from an EMBL/GenBank/DDBJ whole genome shotgun (WGS) entry which is preliminary data.</text>
</comment>
<reference evidence="1 2" key="1">
    <citation type="submission" date="2018-07" db="EMBL/GenBank/DDBJ databases">
        <title>Complete genome sequence of Flavobacterium psychrolimnae LMG 22018.</title>
        <authorList>
            <person name="Kim D.-U."/>
        </authorList>
    </citation>
    <scope>NUCLEOTIDE SEQUENCE [LARGE SCALE GENOMIC DNA]</scope>
    <source>
        <strain evidence="1 2">LMG 22018</strain>
    </source>
</reference>
<gene>
    <name evidence="1" type="ORF">DR980_13090</name>
</gene>
<proteinExistence type="predicted"/>
<dbReference type="EMBL" id="QNUX01000013">
    <property type="protein sequence ID" value="RBN49376.1"/>
    <property type="molecule type" value="Genomic_DNA"/>
</dbReference>
<keyword evidence="2" id="KW-1185">Reference proteome</keyword>